<evidence type="ECO:0000313" key="19">
    <source>
        <dbReference type="EMBL" id="GER28985.1"/>
    </source>
</evidence>
<sequence length="189" mass="21347">MQGHPVLLNRAPTLHKLGIQALQPVLVEGRAICLHPLVCKGFNADFDGDQMAVPNESKVKAKFHVRRIFLVFILSYNKMIPVNSRIVDRELYERPTPMRSFFWPLIEYIGDIDDSDPIDVSDLEMVKKVSAVTGFIMGQLVMFISIYYAPLHLALGRPHTITFLGLLRGGLDFTKDYENVNSQPSLTGF</sequence>
<dbReference type="GO" id="GO:0003899">
    <property type="term" value="F:DNA-directed RNA polymerase activity"/>
    <property type="evidence" value="ECO:0007669"/>
    <property type="project" value="UniProtKB-EC"/>
</dbReference>
<keyword evidence="17" id="KW-0472">Membrane</keyword>
<dbReference type="Pfam" id="PF00623">
    <property type="entry name" value="RNA_pol_Rpb1_2"/>
    <property type="match status" value="1"/>
</dbReference>
<evidence type="ECO:0000256" key="12">
    <source>
        <dbReference type="ARBA" id="ARBA00022927"/>
    </source>
</evidence>
<protein>
    <recommendedName>
        <fullName evidence="7">Protein TIC 214</fullName>
        <ecNumber evidence="6">2.7.7.6</ecNumber>
    </recommendedName>
    <alternativeName>
        <fullName evidence="15">Translocon at the inner envelope membrane of chloroplasts 214</fullName>
    </alternativeName>
</protein>
<comment type="similarity">
    <text evidence="4">Belongs to the TIC214 family.</text>
</comment>
<evidence type="ECO:0000256" key="14">
    <source>
        <dbReference type="ARBA" id="ARBA00023163"/>
    </source>
</evidence>
<comment type="similarity">
    <text evidence="3">Belongs to the RNA polymerase beta' chain family. RpoC1 subfamily.</text>
</comment>
<evidence type="ECO:0000259" key="18">
    <source>
        <dbReference type="Pfam" id="PF00623"/>
    </source>
</evidence>
<evidence type="ECO:0000256" key="4">
    <source>
        <dbReference type="ARBA" id="ARBA00009956"/>
    </source>
</evidence>
<feature type="domain" description="RNA polymerase alpha subunit" evidence="18">
    <location>
        <begin position="2"/>
        <end position="69"/>
    </location>
</feature>
<dbReference type="SUPFAM" id="SSF64484">
    <property type="entry name" value="beta and beta-prime subunits of DNA dependent RNA-polymerase"/>
    <property type="match status" value="1"/>
</dbReference>
<evidence type="ECO:0000256" key="15">
    <source>
        <dbReference type="ARBA" id="ARBA00029978"/>
    </source>
</evidence>
<evidence type="ECO:0000256" key="5">
    <source>
        <dbReference type="ARBA" id="ARBA00011510"/>
    </source>
</evidence>
<comment type="function">
    <text evidence="1">DNA-dependent RNA polymerase catalyzes the transcription of DNA into RNA using the four ribonucleoside triphosphates as substrates.</text>
</comment>
<dbReference type="Pfam" id="PF05758">
    <property type="entry name" value="Ycf1"/>
    <property type="match status" value="1"/>
</dbReference>
<keyword evidence="12" id="KW-0813">Transport</keyword>
<evidence type="ECO:0000256" key="1">
    <source>
        <dbReference type="ARBA" id="ARBA00004026"/>
    </source>
</evidence>
<keyword evidence="20" id="KW-1185">Reference proteome</keyword>
<evidence type="ECO:0000256" key="6">
    <source>
        <dbReference type="ARBA" id="ARBA00012418"/>
    </source>
</evidence>
<evidence type="ECO:0000313" key="20">
    <source>
        <dbReference type="Proteomes" id="UP000325081"/>
    </source>
</evidence>
<evidence type="ECO:0000256" key="10">
    <source>
        <dbReference type="ARBA" id="ARBA00022692"/>
    </source>
</evidence>
<dbReference type="AlphaFoldDB" id="A0A5A7P835"/>
<dbReference type="GO" id="GO:0000428">
    <property type="term" value="C:DNA-directed RNA polymerase complex"/>
    <property type="evidence" value="ECO:0007669"/>
    <property type="project" value="UniProtKB-KW"/>
</dbReference>
<keyword evidence="9" id="KW-0808">Transferase</keyword>
<dbReference type="InterPro" id="IPR045867">
    <property type="entry name" value="DNA-dir_RpoC_beta_prime"/>
</dbReference>
<dbReference type="GO" id="GO:0003677">
    <property type="term" value="F:DNA binding"/>
    <property type="evidence" value="ECO:0007669"/>
    <property type="project" value="InterPro"/>
</dbReference>
<feature type="transmembrane region" description="Helical" evidence="17">
    <location>
        <begin position="129"/>
        <end position="149"/>
    </location>
</feature>
<keyword evidence="10 17" id="KW-0812">Transmembrane</keyword>
<dbReference type="EMBL" id="BKCP01003335">
    <property type="protein sequence ID" value="GER28985.1"/>
    <property type="molecule type" value="Genomic_DNA"/>
</dbReference>
<evidence type="ECO:0000256" key="11">
    <source>
        <dbReference type="ARBA" id="ARBA00022695"/>
    </source>
</evidence>
<evidence type="ECO:0000256" key="16">
    <source>
        <dbReference type="ARBA" id="ARBA00048552"/>
    </source>
</evidence>
<keyword evidence="8 19" id="KW-0240">DNA-directed RNA polymerase</keyword>
<evidence type="ECO:0000256" key="8">
    <source>
        <dbReference type="ARBA" id="ARBA00022478"/>
    </source>
</evidence>
<dbReference type="GO" id="GO:0006351">
    <property type="term" value="P:DNA-templated transcription"/>
    <property type="evidence" value="ECO:0007669"/>
    <property type="project" value="InterPro"/>
</dbReference>
<comment type="subcellular location">
    <subcellularLocation>
        <location evidence="2">Plastid membrane</location>
        <topology evidence="2">Multi-pass membrane protein</topology>
    </subcellularLocation>
</comment>
<evidence type="ECO:0000256" key="9">
    <source>
        <dbReference type="ARBA" id="ARBA00022679"/>
    </source>
</evidence>
<comment type="subunit">
    <text evidence="5">Part of the Tic complex.</text>
</comment>
<keyword evidence="11" id="KW-0548">Nucleotidyltransferase</keyword>
<dbReference type="InterPro" id="IPR000722">
    <property type="entry name" value="RNA_pol_asu"/>
</dbReference>
<evidence type="ECO:0000256" key="17">
    <source>
        <dbReference type="SAM" id="Phobius"/>
    </source>
</evidence>
<dbReference type="PANTHER" id="PTHR19376">
    <property type="entry name" value="DNA-DIRECTED RNA POLYMERASE"/>
    <property type="match status" value="1"/>
</dbReference>
<dbReference type="PANTHER" id="PTHR19376:SF54">
    <property type="entry name" value="DNA-DIRECTED RNA POLYMERASE SUBUNIT BETA"/>
    <property type="match status" value="1"/>
</dbReference>
<gene>
    <name evidence="19" type="ORF">STAS_04809</name>
</gene>
<accession>A0A5A7P835</accession>
<dbReference type="GO" id="GO:0015031">
    <property type="term" value="P:protein transport"/>
    <property type="evidence" value="ECO:0007669"/>
    <property type="project" value="UniProtKB-KW"/>
</dbReference>
<dbReference type="GO" id="GO:0042170">
    <property type="term" value="C:plastid membrane"/>
    <property type="evidence" value="ECO:0007669"/>
    <property type="project" value="UniProtKB-SubCell"/>
</dbReference>
<comment type="caution">
    <text evidence="19">The sequence shown here is derived from an EMBL/GenBank/DDBJ whole genome shotgun (WGS) entry which is preliminary data.</text>
</comment>
<keyword evidence="12" id="KW-0653">Protein transport</keyword>
<dbReference type="EC" id="2.7.7.6" evidence="6"/>
<organism evidence="19 20">
    <name type="scientific">Striga asiatica</name>
    <name type="common">Asiatic witchweed</name>
    <name type="synonym">Buchnera asiatica</name>
    <dbReference type="NCBI Taxonomy" id="4170"/>
    <lineage>
        <taxon>Eukaryota</taxon>
        <taxon>Viridiplantae</taxon>
        <taxon>Streptophyta</taxon>
        <taxon>Embryophyta</taxon>
        <taxon>Tracheophyta</taxon>
        <taxon>Spermatophyta</taxon>
        <taxon>Magnoliopsida</taxon>
        <taxon>eudicotyledons</taxon>
        <taxon>Gunneridae</taxon>
        <taxon>Pentapetalae</taxon>
        <taxon>asterids</taxon>
        <taxon>lamiids</taxon>
        <taxon>Lamiales</taxon>
        <taxon>Orobanchaceae</taxon>
        <taxon>Buchnereae</taxon>
        <taxon>Striga</taxon>
    </lineage>
</organism>
<evidence type="ECO:0000256" key="3">
    <source>
        <dbReference type="ARBA" id="ARBA00007207"/>
    </source>
</evidence>
<name>A0A5A7P835_STRAF</name>
<dbReference type="Proteomes" id="UP000325081">
    <property type="component" value="Unassembled WGS sequence"/>
</dbReference>
<evidence type="ECO:0000256" key="13">
    <source>
        <dbReference type="ARBA" id="ARBA00022989"/>
    </source>
</evidence>
<dbReference type="InterPro" id="IPR008896">
    <property type="entry name" value="TIC214"/>
</dbReference>
<dbReference type="Gene3D" id="2.40.40.20">
    <property type="match status" value="1"/>
</dbReference>
<evidence type="ECO:0000256" key="2">
    <source>
        <dbReference type="ARBA" id="ARBA00004446"/>
    </source>
</evidence>
<comment type="catalytic activity">
    <reaction evidence="16">
        <text>RNA(n) + a ribonucleoside 5'-triphosphate = RNA(n+1) + diphosphate</text>
        <dbReference type="Rhea" id="RHEA:21248"/>
        <dbReference type="Rhea" id="RHEA-COMP:14527"/>
        <dbReference type="Rhea" id="RHEA-COMP:17342"/>
        <dbReference type="ChEBI" id="CHEBI:33019"/>
        <dbReference type="ChEBI" id="CHEBI:61557"/>
        <dbReference type="ChEBI" id="CHEBI:140395"/>
        <dbReference type="EC" id="2.7.7.6"/>
    </reaction>
</comment>
<reference evidence="20" key="1">
    <citation type="journal article" date="2019" name="Curr. Biol.">
        <title>Genome Sequence of Striga asiatica Provides Insight into the Evolution of Plant Parasitism.</title>
        <authorList>
            <person name="Yoshida S."/>
            <person name="Kim S."/>
            <person name="Wafula E.K."/>
            <person name="Tanskanen J."/>
            <person name="Kim Y.M."/>
            <person name="Honaas L."/>
            <person name="Yang Z."/>
            <person name="Spallek T."/>
            <person name="Conn C.E."/>
            <person name="Ichihashi Y."/>
            <person name="Cheong K."/>
            <person name="Cui S."/>
            <person name="Der J.P."/>
            <person name="Gundlach H."/>
            <person name="Jiao Y."/>
            <person name="Hori C."/>
            <person name="Ishida J.K."/>
            <person name="Kasahara H."/>
            <person name="Kiba T."/>
            <person name="Kim M.S."/>
            <person name="Koo N."/>
            <person name="Laohavisit A."/>
            <person name="Lee Y.H."/>
            <person name="Lumba S."/>
            <person name="McCourt P."/>
            <person name="Mortimer J.C."/>
            <person name="Mutuku J.M."/>
            <person name="Nomura T."/>
            <person name="Sasaki-Sekimoto Y."/>
            <person name="Seto Y."/>
            <person name="Wang Y."/>
            <person name="Wakatake T."/>
            <person name="Sakakibara H."/>
            <person name="Demura T."/>
            <person name="Yamaguchi S."/>
            <person name="Yoneyama K."/>
            <person name="Manabe R.I."/>
            <person name="Nelson D.C."/>
            <person name="Schulman A.H."/>
            <person name="Timko M.P."/>
            <person name="dePamphilis C.W."/>
            <person name="Choi D."/>
            <person name="Shirasu K."/>
        </authorList>
    </citation>
    <scope>NUCLEOTIDE SEQUENCE [LARGE SCALE GENOMIC DNA]</scope>
    <source>
        <strain evidence="20">cv. UVA1</strain>
    </source>
</reference>
<dbReference type="OrthoDB" id="902203at2759"/>
<proteinExistence type="inferred from homology"/>
<evidence type="ECO:0000256" key="7">
    <source>
        <dbReference type="ARBA" id="ARBA00016640"/>
    </source>
</evidence>
<keyword evidence="14" id="KW-0804">Transcription</keyword>
<keyword evidence="13 17" id="KW-1133">Transmembrane helix</keyword>